<reference evidence="1 2" key="1">
    <citation type="journal article" date="2021" name="Nat. Commun.">
        <title>Genetic determinants of endophytism in the Arabidopsis root mycobiome.</title>
        <authorList>
            <person name="Mesny F."/>
            <person name="Miyauchi S."/>
            <person name="Thiergart T."/>
            <person name="Pickel B."/>
            <person name="Atanasova L."/>
            <person name="Karlsson M."/>
            <person name="Huettel B."/>
            <person name="Barry K.W."/>
            <person name="Haridas S."/>
            <person name="Chen C."/>
            <person name="Bauer D."/>
            <person name="Andreopoulos W."/>
            <person name="Pangilinan J."/>
            <person name="LaButti K."/>
            <person name="Riley R."/>
            <person name="Lipzen A."/>
            <person name="Clum A."/>
            <person name="Drula E."/>
            <person name="Henrissat B."/>
            <person name="Kohler A."/>
            <person name="Grigoriev I.V."/>
            <person name="Martin F.M."/>
            <person name="Hacquard S."/>
        </authorList>
    </citation>
    <scope>NUCLEOTIDE SEQUENCE [LARGE SCALE GENOMIC DNA]</scope>
    <source>
        <strain evidence="1 2">MPI-SDFR-AT-0079</strain>
    </source>
</reference>
<dbReference type="Proteomes" id="UP000724584">
    <property type="component" value="Unassembled WGS sequence"/>
</dbReference>
<proteinExistence type="predicted"/>
<comment type="caution">
    <text evidence="1">The sequence shown here is derived from an EMBL/GenBank/DDBJ whole genome shotgun (WGS) entry which is preliminary data.</text>
</comment>
<evidence type="ECO:0000313" key="2">
    <source>
        <dbReference type="Proteomes" id="UP000724584"/>
    </source>
</evidence>
<accession>A0ACB7P1D8</accession>
<name>A0ACB7P1D8_9PEZI</name>
<gene>
    <name evidence="1" type="ORF">F5144DRAFT_593693</name>
</gene>
<sequence length="416" mass="47153">MASLRWATGLCRRAPLAPRSFSNLRYDLIPSSVIIDEETLPDYRPETFYPVRLGEVFASRYQIVAKLGYGSTSTAWLARDLHEHCHVAVKVFARSSFMGSYVNHERSVYQRISEGPPSHPGRGSVRQLLDTFQLEGPDGEHQCLVHPPLFETLLTFLARNPAVGRLPKLMLAVVLHRLFLALDYLHNGCGIIHADVRLDNIMFECSDESALMRFEQAELDHPSPRKEVNGRVIHITRMVDVDTSAMGWPILCDFGSAVFADKLHDSYAQPRQYRAPEVVLKVPWGHKIDIWNVGCLIWDIFEGRNLFDGIDPKDSAYRGRAHLAEMISLLGPPPPEFINRGDLKDKFFSESGEWTADTELLPPKTLEHLETSLEGAEKQLFLQLMNKMLQWAPEDRKTAKELAKDPWIIKNGLGCV</sequence>
<keyword evidence="2" id="KW-1185">Reference proteome</keyword>
<protein>
    <submittedName>
        <fullName evidence="1">Kinase-like domain-containing protein</fullName>
    </submittedName>
</protein>
<organism evidence="1 2">
    <name type="scientific">Chaetomium tenue</name>
    <dbReference type="NCBI Taxonomy" id="1854479"/>
    <lineage>
        <taxon>Eukaryota</taxon>
        <taxon>Fungi</taxon>
        <taxon>Dikarya</taxon>
        <taxon>Ascomycota</taxon>
        <taxon>Pezizomycotina</taxon>
        <taxon>Sordariomycetes</taxon>
        <taxon>Sordariomycetidae</taxon>
        <taxon>Sordariales</taxon>
        <taxon>Chaetomiaceae</taxon>
        <taxon>Chaetomium</taxon>
    </lineage>
</organism>
<dbReference type="EMBL" id="JAGIZQ010000005">
    <property type="protein sequence ID" value="KAH6627486.1"/>
    <property type="molecule type" value="Genomic_DNA"/>
</dbReference>
<evidence type="ECO:0000313" key="1">
    <source>
        <dbReference type="EMBL" id="KAH6627486.1"/>
    </source>
</evidence>